<evidence type="ECO:0000313" key="4">
    <source>
        <dbReference type="Proteomes" id="UP000620124"/>
    </source>
</evidence>
<feature type="region of interest" description="Disordered" evidence="1">
    <location>
        <begin position="187"/>
        <end position="206"/>
    </location>
</feature>
<keyword evidence="2" id="KW-0732">Signal</keyword>
<feature type="signal peptide" evidence="2">
    <location>
        <begin position="1"/>
        <end position="16"/>
    </location>
</feature>
<organism evidence="3 4">
    <name type="scientific">Mycena venus</name>
    <dbReference type="NCBI Taxonomy" id="2733690"/>
    <lineage>
        <taxon>Eukaryota</taxon>
        <taxon>Fungi</taxon>
        <taxon>Dikarya</taxon>
        <taxon>Basidiomycota</taxon>
        <taxon>Agaricomycotina</taxon>
        <taxon>Agaricomycetes</taxon>
        <taxon>Agaricomycetidae</taxon>
        <taxon>Agaricales</taxon>
        <taxon>Marasmiineae</taxon>
        <taxon>Mycenaceae</taxon>
        <taxon>Mycena</taxon>
    </lineage>
</organism>
<comment type="caution">
    <text evidence="3">The sequence shown here is derived from an EMBL/GenBank/DDBJ whole genome shotgun (WGS) entry which is preliminary data.</text>
</comment>
<evidence type="ECO:0000256" key="1">
    <source>
        <dbReference type="SAM" id="MobiDB-lite"/>
    </source>
</evidence>
<keyword evidence="4" id="KW-1185">Reference proteome</keyword>
<evidence type="ECO:0000313" key="3">
    <source>
        <dbReference type="EMBL" id="KAF7369627.1"/>
    </source>
</evidence>
<sequence length="228" mass="23737">MFSLLLFSILAMGARALPNRPTELLSKRQSGPYNVTWPDSTVTWTAGNTYNVTWIAPHSGLGFLSLGTISLDIGVVLTAPFNLAGGIINVTIPSNISTRGDYIILLAQGDSIEESTYWAQSAPFGIGEATTTSGTEMSLDGSTFQFSRTLSVATTPGLGSGFESSSTNLPSSTSPSFLSSTGSSSLSIDSSLSSPTNTTSPSSGQRPIMLPYGRLALLVGAVVFLGHL</sequence>
<dbReference type="AlphaFoldDB" id="A0A8H7DE47"/>
<reference evidence="3" key="1">
    <citation type="submission" date="2020-05" db="EMBL/GenBank/DDBJ databases">
        <title>Mycena genomes resolve the evolution of fungal bioluminescence.</title>
        <authorList>
            <person name="Tsai I.J."/>
        </authorList>
    </citation>
    <scope>NUCLEOTIDE SEQUENCE</scope>
    <source>
        <strain evidence="3">CCC161011</strain>
    </source>
</reference>
<evidence type="ECO:0008006" key="5">
    <source>
        <dbReference type="Google" id="ProtNLM"/>
    </source>
</evidence>
<dbReference type="Proteomes" id="UP000620124">
    <property type="component" value="Unassembled WGS sequence"/>
</dbReference>
<feature type="compositionally biased region" description="Low complexity" evidence="1">
    <location>
        <begin position="187"/>
        <end position="203"/>
    </location>
</feature>
<gene>
    <name evidence="3" type="ORF">MVEN_00293500</name>
</gene>
<dbReference type="EMBL" id="JACAZI010000002">
    <property type="protein sequence ID" value="KAF7369627.1"/>
    <property type="molecule type" value="Genomic_DNA"/>
</dbReference>
<accession>A0A8H7DE47</accession>
<dbReference type="OrthoDB" id="3003802at2759"/>
<name>A0A8H7DE47_9AGAR</name>
<evidence type="ECO:0000256" key="2">
    <source>
        <dbReference type="SAM" id="SignalP"/>
    </source>
</evidence>
<feature type="chain" id="PRO_5034031807" description="Ser-Thr-rich glycosyl-phosphatidyl-inositol-anchored membrane family-domain-containing protein" evidence="2">
    <location>
        <begin position="17"/>
        <end position="228"/>
    </location>
</feature>
<proteinExistence type="predicted"/>
<protein>
    <recommendedName>
        <fullName evidence="5">Ser-Thr-rich glycosyl-phosphatidyl-inositol-anchored membrane family-domain-containing protein</fullName>
    </recommendedName>
</protein>